<dbReference type="Proteomes" id="UP000697710">
    <property type="component" value="Unassembled WGS sequence"/>
</dbReference>
<dbReference type="SUPFAM" id="SSF52540">
    <property type="entry name" value="P-loop containing nucleoside triphosphate hydrolases"/>
    <property type="match status" value="1"/>
</dbReference>
<dbReference type="InterPro" id="IPR003593">
    <property type="entry name" value="AAA+_ATPase"/>
</dbReference>
<dbReference type="SMART" id="SM00382">
    <property type="entry name" value="AAA"/>
    <property type="match status" value="1"/>
</dbReference>
<dbReference type="GO" id="GO:0016887">
    <property type="term" value="F:ATP hydrolysis activity"/>
    <property type="evidence" value="ECO:0007669"/>
    <property type="project" value="InterPro"/>
</dbReference>
<dbReference type="InterPro" id="IPR027417">
    <property type="entry name" value="P-loop_NTPase"/>
</dbReference>
<dbReference type="CDD" id="cd03230">
    <property type="entry name" value="ABC_DR_subfamily_A"/>
    <property type="match status" value="1"/>
</dbReference>
<dbReference type="GO" id="GO:0005524">
    <property type="term" value="F:ATP binding"/>
    <property type="evidence" value="ECO:0007669"/>
    <property type="project" value="UniProtKB-KW"/>
</dbReference>
<dbReference type="PROSITE" id="PS50893">
    <property type="entry name" value="ABC_TRANSPORTER_2"/>
    <property type="match status" value="1"/>
</dbReference>
<evidence type="ECO:0000256" key="2">
    <source>
        <dbReference type="ARBA" id="ARBA00022448"/>
    </source>
</evidence>
<reference evidence="6" key="2">
    <citation type="journal article" date="2021" name="Microbiome">
        <title>Successional dynamics and alternative stable states in a saline activated sludge microbial community over 9 years.</title>
        <authorList>
            <person name="Wang Y."/>
            <person name="Ye J."/>
            <person name="Ju F."/>
            <person name="Liu L."/>
            <person name="Boyd J.A."/>
            <person name="Deng Y."/>
            <person name="Parks D.H."/>
            <person name="Jiang X."/>
            <person name="Yin X."/>
            <person name="Woodcroft B.J."/>
            <person name="Tyson G.W."/>
            <person name="Hugenholtz P."/>
            <person name="Polz M.F."/>
            <person name="Zhang T."/>
        </authorList>
    </citation>
    <scope>NUCLEOTIDE SEQUENCE</scope>
    <source>
        <strain evidence="6">HKST-UBA01</strain>
    </source>
</reference>
<dbReference type="AlphaFoldDB" id="A0A956RN47"/>
<dbReference type="Pfam" id="PF00005">
    <property type="entry name" value="ABC_tran"/>
    <property type="match status" value="1"/>
</dbReference>
<dbReference type="InterPro" id="IPR017871">
    <property type="entry name" value="ABC_transporter-like_CS"/>
</dbReference>
<reference evidence="6" key="1">
    <citation type="submission" date="2020-04" db="EMBL/GenBank/DDBJ databases">
        <authorList>
            <person name="Zhang T."/>
        </authorList>
    </citation>
    <scope>NUCLEOTIDE SEQUENCE</scope>
    <source>
        <strain evidence="6">HKST-UBA01</strain>
    </source>
</reference>
<comment type="caution">
    <text evidence="6">The sequence shown here is derived from an EMBL/GenBank/DDBJ whole genome shotgun (WGS) entry which is preliminary data.</text>
</comment>
<evidence type="ECO:0000313" key="7">
    <source>
        <dbReference type="Proteomes" id="UP000697710"/>
    </source>
</evidence>
<keyword evidence="4 6" id="KW-0067">ATP-binding</keyword>
<feature type="domain" description="ABC transporter" evidence="5">
    <location>
        <begin position="5"/>
        <end position="237"/>
    </location>
</feature>
<dbReference type="Gene3D" id="3.40.50.300">
    <property type="entry name" value="P-loop containing nucleotide triphosphate hydrolases"/>
    <property type="match status" value="1"/>
</dbReference>
<evidence type="ECO:0000256" key="4">
    <source>
        <dbReference type="ARBA" id="ARBA00022840"/>
    </source>
</evidence>
<proteinExistence type="inferred from homology"/>
<gene>
    <name evidence="6" type="ORF">KC729_03405</name>
</gene>
<evidence type="ECO:0000313" key="6">
    <source>
        <dbReference type="EMBL" id="MCA9726703.1"/>
    </source>
</evidence>
<evidence type="ECO:0000256" key="3">
    <source>
        <dbReference type="ARBA" id="ARBA00022741"/>
    </source>
</evidence>
<dbReference type="InterPro" id="IPR003439">
    <property type="entry name" value="ABC_transporter-like_ATP-bd"/>
</dbReference>
<organism evidence="6 7">
    <name type="scientific">Eiseniibacteriota bacterium</name>
    <dbReference type="NCBI Taxonomy" id="2212470"/>
    <lineage>
        <taxon>Bacteria</taxon>
        <taxon>Candidatus Eiseniibacteriota</taxon>
    </lineage>
</organism>
<keyword evidence="3" id="KW-0547">Nucleotide-binding</keyword>
<dbReference type="PANTHER" id="PTHR43335:SF11">
    <property type="entry name" value="ABC TRANSPORTER RELATED"/>
    <property type="match status" value="1"/>
</dbReference>
<keyword evidence="2" id="KW-0813">Transport</keyword>
<evidence type="ECO:0000256" key="1">
    <source>
        <dbReference type="ARBA" id="ARBA00005417"/>
    </source>
</evidence>
<protein>
    <submittedName>
        <fullName evidence="6">ABC transporter ATP-binding protein</fullName>
    </submittedName>
</protein>
<name>A0A956RN47_UNCEI</name>
<comment type="similarity">
    <text evidence="1">Belongs to the ABC transporter superfamily.</text>
</comment>
<dbReference type="EMBL" id="JAGQHR010000057">
    <property type="protein sequence ID" value="MCA9726703.1"/>
    <property type="molecule type" value="Genomic_DNA"/>
</dbReference>
<dbReference type="PANTHER" id="PTHR43335">
    <property type="entry name" value="ABC TRANSPORTER, ATP-BINDING PROTEIN"/>
    <property type="match status" value="1"/>
</dbReference>
<evidence type="ECO:0000259" key="5">
    <source>
        <dbReference type="PROSITE" id="PS50893"/>
    </source>
</evidence>
<accession>A0A956RN47</accession>
<dbReference type="PROSITE" id="PS00211">
    <property type="entry name" value="ABC_TRANSPORTER_1"/>
    <property type="match status" value="1"/>
</dbReference>
<sequence length="310" mass="34045">MEYLVALEGIEKTYRPGLFQKRVRALDGLTLRVERGECYGFLGVNGAGKTTTFKVLLGLLRTDAGRGELLGAPLGNRTVRRRLGFLPELPAYYPHLTGAEVLRFARDLSGVPRDDAADRRLFEELGIGVAADRRVRRLSKGQLQRVGLAQCLVHEPELLILDEPMSGLDPIARGLVKDRLRRERAAGRTLLLSTHVLADVENLVDRVGLLASGKLALEERADALLASNTREVVITGEGAVSEEVVADIPGASWRAGTAGWTVSLEHPAPLQVDACVRRLVRAGATIHGLETRRDDLETIFIDRIRREEQA</sequence>